<evidence type="ECO:0000313" key="1">
    <source>
        <dbReference type="EMBL" id="KZT68252.1"/>
    </source>
</evidence>
<dbReference type="Proteomes" id="UP000076727">
    <property type="component" value="Unassembled WGS sequence"/>
</dbReference>
<accession>A0A165PIG2</accession>
<dbReference type="OrthoDB" id="2749115at2759"/>
<protein>
    <submittedName>
        <fullName evidence="1">Uncharacterized protein</fullName>
    </submittedName>
</protein>
<dbReference type="AlphaFoldDB" id="A0A165PIG2"/>
<dbReference type="EMBL" id="KV429068">
    <property type="protein sequence ID" value="KZT68252.1"/>
    <property type="molecule type" value="Genomic_DNA"/>
</dbReference>
<sequence>MSLSSQRSLIQVARDLLKRDSAEFIGWHGTNSMTAEFWKKQGWIAKPSAQLSVFEYLGFSRLSSGRLTSGADEQLGPGLYITDYRYAAMIFANNNAKINPGTEPRVCGIFARSSQAWRRYTKKVLIPNSLVKDSSDAATKQKHEAERLSWIQRILPGHPSNSVVRISPIAPDVKSYEGNQLLLPGSIATRFYAVCVDGKPTSTVTPVGVTSLNYMSPSLWRDWGVYHR</sequence>
<evidence type="ECO:0000313" key="2">
    <source>
        <dbReference type="Proteomes" id="UP000076727"/>
    </source>
</evidence>
<gene>
    <name evidence="1" type="ORF">DAEQUDRAFT_728059</name>
</gene>
<proteinExistence type="predicted"/>
<organism evidence="1 2">
    <name type="scientific">Daedalea quercina L-15889</name>
    <dbReference type="NCBI Taxonomy" id="1314783"/>
    <lineage>
        <taxon>Eukaryota</taxon>
        <taxon>Fungi</taxon>
        <taxon>Dikarya</taxon>
        <taxon>Basidiomycota</taxon>
        <taxon>Agaricomycotina</taxon>
        <taxon>Agaricomycetes</taxon>
        <taxon>Polyporales</taxon>
        <taxon>Fomitopsis</taxon>
    </lineage>
</organism>
<name>A0A165PIG2_9APHY</name>
<keyword evidence="2" id="KW-1185">Reference proteome</keyword>
<reference evidence="1 2" key="1">
    <citation type="journal article" date="2016" name="Mol. Biol. Evol.">
        <title>Comparative Genomics of Early-Diverging Mushroom-Forming Fungi Provides Insights into the Origins of Lignocellulose Decay Capabilities.</title>
        <authorList>
            <person name="Nagy L.G."/>
            <person name="Riley R."/>
            <person name="Tritt A."/>
            <person name="Adam C."/>
            <person name="Daum C."/>
            <person name="Floudas D."/>
            <person name="Sun H."/>
            <person name="Yadav J.S."/>
            <person name="Pangilinan J."/>
            <person name="Larsson K.H."/>
            <person name="Matsuura K."/>
            <person name="Barry K."/>
            <person name="Labutti K."/>
            <person name="Kuo R."/>
            <person name="Ohm R.A."/>
            <person name="Bhattacharya S.S."/>
            <person name="Shirouzu T."/>
            <person name="Yoshinaga Y."/>
            <person name="Martin F.M."/>
            <person name="Grigoriev I.V."/>
            <person name="Hibbett D.S."/>
        </authorList>
    </citation>
    <scope>NUCLEOTIDE SEQUENCE [LARGE SCALE GENOMIC DNA]</scope>
    <source>
        <strain evidence="1 2">L-15889</strain>
    </source>
</reference>